<evidence type="ECO:0000313" key="2">
    <source>
        <dbReference type="EMBL" id="TRZ07818.1"/>
    </source>
</evidence>
<feature type="region of interest" description="Disordered" evidence="1">
    <location>
        <begin position="1"/>
        <end position="29"/>
    </location>
</feature>
<organism evidence="2 3">
    <name type="scientific">Zosterops borbonicus</name>
    <dbReference type="NCBI Taxonomy" id="364589"/>
    <lineage>
        <taxon>Eukaryota</taxon>
        <taxon>Metazoa</taxon>
        <taxon>Chordata</taxon>
        <taxon>Craniata</taxon>
        <taxon>Vertebrata</taxon>
        <taxon>Euteleostomi</taxon>
        <taxon>Archelosauria</taxon>
        <taxon>Archosauria</taxon>
        <taxon>Dinosauria</taxon>
        <taxon>Saurischia</taxon>
        <taxon>Theropoda</taxon>
        <taxon>Coelurosauria</taxon>
        <taxon>Aves</taxon>
        <taxon>Neognathae</taxon>
        <taxon>Neoaves</taxon>
        <taxon>Telluraves</taxon>
        <taxon>Australaves</taxon>
        <taxon>Passeriformes</taxon>
        <taxon>Sylvioidea</taxon>
        <taxon>Zosteropidae</taxon>
        <taxon>Zosterops</taxon>
    </lineage>
</organism>
<feature type="compositionally biased region" description="Low complexity" evidence="1">
    <location>
        <begin position="14"/>
        <end position="26"/>
    </location>
</feature>
<evidence type="ECO:0000313" key="3">
    <source>
        <dbReference type="Proteomes" id="UP000796761"/>
    </source>
</evidence>
<protein>
    <submittedName>
        <fullName evidence="2">Uncharacterized protein</fullName>
    </submittedName>
</protein>
<comment type="caution">
    <text evidence="2">The sequence shown here is derived from an EMBL/GenBank/DDBJ whole genome shotgun (WGS) entry which is preliminary data.</text>
</comment>
<dbReference type="EMBL" id="SWJQ01001617">
    <property type="protein sequence ID" value="TRZ07818.1"/>
    <property type="molecule type" value="Genomic_DNA"/>
</dbReference>
<gene>
    <name evidence="2" type="ORF">HGM15179_019286</name>
</gene>
<keyword evidence="3" id="KW-1185">Reference proteome</keyword>
<dbReference type="Proteomes" id="UP000796761">
    <property type="component" value="Unassembled WGS sequence"/>
</dbReference>
<feature type="compositionally biased region" description="Basic residues" evidence="1">
    <location>
        <begin position="1"/>
        <end position="10"/>
    </location>
</feature>
<dbReference type="AlphaFoldDB" id="A0A8K1D911"/>
<accession>A0A8K1D911</accession>
<name>A0A8K1D911_9PASS</name>
<proteinExistence type="predicted"/>
<reference evidence="2" key="1">
    <citation type="submission" date="2019-04" db="EMBL/GenBank/DDBJ databases">
        <title>Genome assembly of Zosterops borbonicus 15179.</title>
        <authorList>
            <person name="Leroy T."/>
            <person name="Anselmetti Y."/>
            <person name="Tilak M.-K."/>
            <person name="Nabholz B."/>
        </authorList>
    </citation>
    <scope>NUCLEOTIDE SEQUENCE</scope>
    <source>
        <strain evidence="2">HGM_15179</strain>
        <tissue evidence="2">Muscle</tissue>
    </source>
</reference>
<sequence>MEKRPPRRPRVAWEEAAASQESSSAEEPYEVTMVQPLQPNAGWVPVDAREAVDFIQAFASSPQQFQYKYQKLKFLDSICTLCRDAKANGFSQDLDNFCCRYKLGAIIQTLNAMDTMLEVMVLNSPASKIKILQDILEV</sequence>
<evidence type="ECO:0000256" key="1">
    <source>
        <dbReference type="SAM" id="MobiDB-lite"/>
    </source>
</evidence>